<evidence type="ECO:0000313" key="1">
    <source>
        <dbReference type="EMBL" id="KAJ0175084.1"/>
    </source>
</evidence>
<gene>
    <name evidence="1" type="ORF">K1T71_009225</name>
</gene>
<name>A0ACC1CTV9_9NEOP</name>
<accession>A0ACC1CTV9</accession>
<keyword evidence="2" id="KW-1185">Reference proteome</keyword>
<comment type="caution">
    <text evidence="1">The sequence shown here is derived from an EMBL/GenBank/DDBJ whole genome shotgun (WGS) entry which is preliminary data.</text>
</comment>
<reference evidence="1 2" key="1">
    <citation type="journal article" date="2021" name="Front. Genet.">
        <title>Chromosome-Level Genome Assembly Reveals Significant Gene Expansion in the Toll and IMD Signaling Pathways of Dendrolimus kikuchii.</title>
        <authorList>
            <person name="Zhou J."/>
            <person name="Wu P."/>
            <person name="Xiong Z."/>
            <person name="Liu N."/>
            <person name="Zhao N."/>
            <person name="Ji M."/>
            <person name="Qiu Y."/>
            <person name="Yang B."/>
        </authorList>
    </citation>
    <scope>NUCLEOTIDE SEQUENCE [LARGE SCALE GENOMIC DNA]</scope>
    <source>
        <strain evidence="1">Ann1</strain>
    </source>
</reference>
<protein>
    <submittedName>
        <fullName evidence="1">Uncharacterized protein</fullName>
    </submittedName>
</protein>
<evidence type="ECO:0000313" key="2">
    <source>
        <dbReference type="Proteomes" id="UP000824533"/>
    </source>
</evidence>
<sequence length="135" mass="15584">MVGVRIFVSYRFEFLLVVQTAHFLETTSKRLAVVFNRISRATSLFKLVEPRFAVKVENSFARRNYSLASAATSRDEAVTMCYCYQGKTNPLYLCMNKAIRYVFPSYFITLQGWKLHSSTCDSLALWGVAHVYNRK</sequence>
<organism evidence="1 2">
    <name type="scientific">Dendrolimus kikuchii</name>
    <dbReference type="NCBI Taxonomy" id="765133"/>
    <lineage>
        <taxon>Eukaryota</taxon>
        <taxon>Metazoa</taxon>
        <taxon>Ecdysozoa</taxon>
        <taxon>Arthropoda</taxon>
        <taxon>Hexapoda</taxon>
        <taxon>Insecta</taxon>
        <taxon>Pterygota</taxon>
        <taxon>Neoptera</taxon>
        <taxon>Endopterygota</taxon>
        <taxon>Lepidoptera</taxon>
        <taxon>Glossata</taxon>
        <taxon>Ditrysia</taxon>
        <taxon>Bombycoidea</taxon>
        <taxon>Lasiocampidae</taxon>
        <taxon>Dendrolimus</taxon>
    </lineage>
</organism>
<dbReference type="EMBL" id="CM034402">
    <property type="protein sequence ID" value="KAJ0175084.1"/>
    <property type="molecule type" value="Genomic_DNA"/>
</dbReference>
<dbReference type="Proteomes" id="UP000824533">
    <property type="component" value="Linkage Group LG16"/>
</dbReference>
<proteinExistence type="predicted"/>